<feature type="domain" description="Glycosyl hydrolase family 32 N-terminal" evidence="5">
    <location>
        <begin position="269"/>
        <end position="563"/>
    </location>
</feature>
<dbReference type="SMART" id="SM00640">
    <property type="entry name" value="Glyco_32"/>
    <property type="match status" value="1"/>
</dbReference>
<dbReference type="InterPro" id="IPR018053">
    <property type="entry name" value="Glyco_hydro_32_AS"/>
</dbReference>
<dbReference type="Gene3D" id="2.60.120.560">
    <property type="entry name" value="Exo-inulinase, domain 1"/>
    <property type="match status" value="1"/>
</dbReference>
<evidence type="ECO:0000259" key="7">
    <source>
        <dbReference type="Pfam" id="PF16324"/>
    </source>
</evidence>
<dbReference type="Pfam" id="PF00251">
    <property type="entry name" value="Glyco_hydro_32N"/>
    <property type="match status" value="1"/>
</dbReference>
<keyword evidence="4" id="KW-0326">Glycosidase</keyword>
<dbReference type="Proteomes" id="UP000199607">
    <property type="component" value="Unassembled WGS sequence"/>
</dbReference>
<dbReference type="InterPro" id="IPR051214">
    <property type="entry name" value="GH32_Enzymes"/>
</dbReference>
<dbReference type="GO" id="GO:0004564">
    <property type="term" value="F:beta-fructofuranosidase activity"/>
    <property type="evidence" value="ECO:0007669"/>
    <property type="project" value="UniProtKB-EC"/>
</dbReference>
<dbReference type="CDD" id="cd08996">
    <property type="entry name" value="GH32_FFase"/>
    <property type="match status" value="1"/>
</dbReference>
<dbReference type="GO" id="GO:0005975">
    <property type="term" value="P:carbohydrate metabolic process"/>
    <property type="evidence" value="ECO:0007669"/>
    <property type="project" value="InterPro"/>
</dbReference>
<sequence>MLIYRVALCVEVMIDSSVRVGCLYLDDCSPEQQAAYDWCAETGADCDRLAVADVVQGAGELARYDVLWWHRDEPTDDERVNALEGPLGAYLRDGGGLFLGLHALTTVPALGIDPIGPDVNGVEDVHESTGLLVKRLHADHPAFDGFEGLRIPTRGPGGTQPVARYERRLPSTGDVLASTVRGDTDHPRQVSTVSWTVGEGSVVGVGSGITFDAPPGEEHAGRRARFVGNVLSSLASEEETTPTTRPQTPEGFQRLRDAFAGDKNRPRYHLSPPANWLNDPNGLIQWNDQYHVFYQYNPGGPYHGTIHWGHAVSDDLLHWRDEPVALAPTPDSPDADGCWSGCAVDDDGTVTLLYTGGRDRHQLPCLATATDPELRTWEKLDDNPVIDAPPSELHILGTEHWEAEFRDHCIWVDDGSWYQLVGSGIRDVGGTALLYRSEDLREWTYLGPMLTGDWEGAGHMWECPELLDFGEKQLLHVSNYETVPYYLGELRDGRLDREQSGVLDYGEFYAPQSMQCDDGRHLTWGWVKETRDEAAQWDAGWSGLLSIPRQLDLAEDGTLRQRPAEELQQLRGDHVQHENLTLTPTDPSVLDVRGVALEFDLELTLNGADEFGLVVRESPDGVERTPIRYTGDELVVDRAHASRSTQVATDAQRMPVDGSGSLRLRVFLDGSTLELFADDHRCLTTRVYPTREDSDGVSLYAKGGSVTVDRLDVWEMDATWPEFDAHEE</sequence>
<comment type="similarity">
    <text evidence="1">Belongs to the glycosyl hydrolase 32 family.</text>
</comment>
<dbReference type="InterPro" id="IPR013320">
    <property type="entry name" value="ConA-like_dom_sf"/>
</dbReference>
<dbReference type="PANTHER" id="PTHR43101">
    <property type="entry name" value="BETA-FRUCTOSIDASE"/>
    <property type="match status" value="1"/>
</dbReference>
<evidence type="ECO:0000259" key="6">
    <source>
        <dbReference type="Pfam" id="PF08244"/>
    </source>
</evidence>
<protein>
    <recommendedName>
        <fullName evidence="2">beta-fructofuranosidase</fullName>
        <ecNumber evidence="2">3.2.1.26</ecNumber>
    </recommendedName>
</protein>
<dbReference type="PANTHER" id="PTHR43101:SF1">
    <property type="entry name" value="BETA-FRUCTOSIDASE"/>
    <property type="match status" value="1"/>
</dbReference>
<evidence type="ECO:0000259" key="5">
    <source>
        <dbReference type="Pfam" id="PF00251"/>
    </source>
</evidence>
<feature type="domain" description="Glycosyl hydrolase family 32 C-terminal" evidence="6">
    <location>
        <begin position="566"/>
        <end position="715"/>
    </location>
</feature>
<gene>
    <name evidence="8" type="ORF">SAMN04487950_0970</name>
</gene>
<evidence type="ECO:0000313" key="8">
    <source>
        <dbReference type="EMBL" id="SFK76322.1"/>
    </source>
</evidence>
<dbReference type="PROSITE" id="PS00609">
    <property type="entry name" value="GLYCOSYL_HYDROL_F32"/>
    <property type="match status" value="1"/>
</dbReference>
<keyword evidence="3" id="KW-0378">Hydrolase</keyword>
<feature type="domain" description="DUF4960" evidence="7">
    <location>
        <begin position="29"/>
        <end position="121"/>
    </location>
</feature>
<proteinExistence type="inferred from homology"/>
<dbReference type="InterPro" id="IPR023296">
    <property type="entry name" value="Glyco_hydro_beta-prop_sf"/>
</dbReference>
<dbReference type="InterPro" id="IPR001362">
    <property type="entry name" value="Glyco_hydro_32"/>
</dbReference>
<dbReference type="AlphaFoldDB" id="A0A1I4C5F4"/>
<reference evidence="9" key="1">
    <citation type="submission" date="2016-10" db="EMBL/GenBank/DDBJ databases">
        <authorList>
            <person name="Varghese N."/>
            <person name="Submissions S."/>
        </authorList>
    </citation>
    <scope>NUCLEOTIDE SEQUENCE [LARGE SCALE GENOMIC DNA]</scope>
    <source>
        <strain evidence="9">CGMCC 1.7738</strain>
    </source>
</reference>
<evidence type="ECO:0000256" key="2">
    <source>
        <dbReference type="ARBA" id="ARBA00012758"/>
    </source>
</evidence>
<organism evidence="8 9">
    <name type="scientific">Halogranum rubrum</name>
    <dbReference type="NCBI Taxonomy" id="553466"/>
    <lineage>
        <taxon>Archaea</taxon>
        <taxon>Methanobacteriati</taxon>
        <taxon>Methanobacteriota</taxon>
        <taxon>Stenosarchaea group</taxon>
        <taxon>Halobacteria</taxon>
        <taxon>Halobacteriales</taxon>
        <taxon>Haloferacaceae</taxon>
    </lineage>
</organism>
<evidence type="ECO:0000256" key="4">
    <source>
        <dbReference type="ARBA" id="ARBA00023295"/>
    </source>
</evidence>
<dbReference type="InterPro" id="IPR032526">
    <property type="entry name" value="DUF4960"/>
</dbReference>
<evidence type="ECO:0000256" key="3">
    <source>
        <dbReference type="ARBA" id="ARBA00022801"/>
    </source>
</evidence>
<evidence type="ECO:0000256" key="1">
    <source>
        <dbReference type="ARBA" id="ARBA00009902"/>
    </source>
</evidence>
<dbReference type="Pfam" id="PF16324">
    <property type="entry name" value="DUF4960"/>
    <property type="match status" value="1"/>
</dbReference>
<dbReference type="InterPro" id="IPR013189">
    <property type="entry name" value="Glyco_hydro_32_C"/>
</dbReference>
<name>A0A1I4C5F4_9EURY</name>
<dbReference type="Pfam" id="PF08244">
    <property type="entry name" value="Glyco_hydro_32C"/>
    <property type="match status" value="1"/>
</dbReference>
<dbReference type="SUPFAM" id="SSF49899">
    <property type="entry name" value="Concanavalin A-like lectins/glucanases"/>
    <property type="match status" value="1"/>
</dbReference>
<accession>A0A1I4C5F4</accession>
<dbReference type="STRING" id="553466.SAMN04487950_0970"/>
<keyword evidence="9" id="KW-1185">Reference proteome</keyword>
<dbReference type="EMBL" id="FOTC01000001">
    <property type="protein sequence ID" value="SFK76322.1"/>
    <property type="molecule type" value="Genomic_DNA"/>
</dbReference>
<dbReference type="InterPro" id="IPR013148">
    <property type="entry name" value="Glyco_hydro_32_N"/>
</dbReference>
<dbReference type="Gene3D" id="2.115.10.20">
    <property type="entry name" value="Glycosyl hydrolase domain, family 43"/>
    <property type="match status" value="1"/>
</dbReference>
<evidence type="ECO:0000313" key="9">
    <source>
        <dbReference type="Proteomes" id="UP000199607"/>
    </source>
</evidence>
<dbReference type="EC" id="3.2.1.26" evidence="2"/>
<dbReference type="SUPFAM" id="SSF75005">
    <property type="entry name" value="Arabinanase/levansucrase/invertase"/>
    <property type="match status" value="1"/>
</dbReference>